<feature type="transmembrane region" description="Helical" evidence="1">
    <location>
        <begin position="61"/>
        <end position="81"/>
    </location>
</feature>
<evidence type="ECO:0000313" key="3">
    <source>
        <dbReference type="Proteomes" id="UP000319908"/>
    </source>
</evidence>
<accession>A0A5C6BSW0</accession>
<keyword evidence="1" id="KW-0812">Transmembrane</keyword>
<protein>
    <submittedName>
        <fullName evidence="2">Uncharacterized protein</fullName>
    </submittedName>
</protein>
<keyword evidence="3" id="KW-1185">Reference proteome</keyword>
<keyword evidence="1" id="KW-0472">Membrane</keyword>
<evidence type="ECO:0000256" key="1">
    <source>
        <dbReference type="SAM" id="Phobius"/>
    </source>
</evidence>
<feature type="transmembrane region" description="Helical" evidence="1">
    <location>
        <begin position="123"/>
        <end position="141"/>
    </location>
</feature>
<dbReference type="Proteomes" id="UP000319908">
    <property type="component" value="Unassembled WGS sequence"/>
</dbReference>
<proteinExistence type="predicted"/>
<organism evidence="2 3">
    <name type="scientific">Allorhodopirellula heiligendammensis</name>
    <dbReference type="NCBI Taxonomy" id="2714739"/>
    <lineage>
        <taxon>Bacteria</taxon>
        <taxon>Pseudomonadati</taxon>
        <taxon>Planctomycetota</taxon>
        <taxon>Planctomycetia</taxon>
        <taxon>Pirellulales</taxon>
        <taxon>Pirellulaceae</taxon>
        <taxon>Allorhodopirellula</taxon>
    </lineage>
</organism>
<dbReference type="AlphaFoldDB" id="A0A5C6BSW0"/>
<sequence>MPEIRKLDTEDAFQDQLHNRAREASLEQRKLLVSLSTACLGAYFFALTVKVDPMLLYSQKVVLGIGAVFLFIAVLAGLIAWQSDAQRNYFWARGLQATTTEKRSPFFEKKNRWAKRMEKSMRVLRYSFALGVFAGVSYSIMRVVAI</sequence>
<name>A0A5C6BSW0_9BACT</name>
<evidence type="ECO:0000313" key="2">
    <source>
        <dbReference type="EMBL" id="TWU15045.1"/>
    </source>
</evidence>
<keyword evidence="1" id="KW-1133">Transmembrane helix</keyword>
<feature type="transmembrane region" description="Helical" evidence="1">
    <location>
        <begin position="31"/>
        <end position="49"/>
    </location>
</feature>
<dbReference type="RefSeq" id="WP_302118546.1">
    <property type="nucleotide sequence ID" value="NZ_SJPU01000002.1"/>
</dbReference>
<comment type="caution">
    <text evidence="2">The sequence shown here is derived from an EMBL/GenBank/DDBJ whole genome shotgun (WGS) entry which is preliminary data.</text>
</comment>
<dbReference type="EMBL" id="SJPU01000002">
    <property type="protein sequence ID" value="TWU15045.1"/>
    <property type="molecule type" value="Genomic_DNA"/>
</dbReference>
<gene>
    <name evidence="2" type="ORF">Poly21_22360</name>
</gene>
<reference evidence="2 3" key="1">
    <citation type="journal article" date="2020" name="Antonie Van Leeuwenhoek">
        <title>Rhodopirellula heiligendammensis sp. nov., Rhodopirellula pilleata sp. nov., and Rhodopirellula solitaria sp. nov. isolated from natural or artificial marine surfaces in Northern Germany and California, USA, and emended description of the genus Rhodopirellula.</title>
        <authorList>
            <person name="Kallscheuer N."/>
            <person name="Wiegand S."/>
            <person name="Jogler M."/>
            <person name="Boedeker C."/>
            <person name="Peeters S.H."/>
            <person name="Rast P."/>
            <person name="Heuer A."/>
            <person name="Jetten M.S.M."/>
            <person name="Rohde M."/>
            <person name="Jogler C."/>
        </authorList>
    </citation>
    <scope>NUCLEOTIDE SEQUENCE [LARGE SCALE GENOMIC DNA]</scope>
    <source>
        <strain evidence="2 3">Poly21</strain>
    </source>
</reference>